<proteinExistence type="predicted"/>
<accession>A0A183P1X0</accession>
<name>A0A183P1X0_9TREM</name>
<dbReference type="EMBL" id="UZAL01028872">
    <property type="protein sequence ID" value="VDP44265.1"/>
    <property type="molecule type" value="Genomic_DNA"/>
</dbReference>
<dbReference type="Proteomes" id="UP000269396">
    <property type="component" value="Unassembled WGS sequence"/>
</dbReference>
<dbReference type="AlphaFoldDB" id="A0A183P1X0"/>
<evidence type="ECO:0000313" key="1">
    <source>
        <dbReference type="EMBL" id="VDP44265.1"/>
    </source>
</evidence>
<keyword evidence="2" id="KW-1185">Reference proteome</keyword>
<protein>
    <submittedName>
        <fullName evidence="1">Uncharacterized protein</fullName>
    </submittedName>
</protein>
<reference evidence="1 2" key="1">
    <citation type="submission" date="2018-11" db="EMBL/GenBank/DDBJ databases">
        <authorList>
            <consortium name="Pathogen Informatics"/>
        </authorList>
    </citation>
    <scope>NUCLEOTIDE SEQUENCE [LARGE SCALE GENOMIC DNA]</scope>
    <source>
        <strain>Denwood</strain>
        <strain evidence="2">Zambia</strain>
    </source>
</reference>
<sequence length="33" mass="3692">MVSMLTGVAFDDKLKLTGLVIGQNQLEMYNQSF</sequence>
<gene>
    <name evidence="1" type="ORF">SMTD_LOCUS8356</name>
</gene>
<organism evidence="1 2">
    <name type="scientific">Schistosoma mattheei</name>
    <dbReference type="NCBI Taxonomy" id="31246"/>
    <lineage>
        <taxon>Eukaryota</taxon>
        <taxon>Metazoa</taxon>
        <taxon>Spiralia</taxon>
        <taxon>Lophotrochozoa</taxon>
        <taxon>Platyhelminthes</taxon>
        <taxon>Trematoda</taxon>
        <taxon>Digenea</taxon>
        <taxon>Strigeidida</taxon>
        <taxon>Schistosomatoidea</taxon>
        <taxon>Schistosomatidae</taxon>
        <taxon>Schistosoma</taxon>
    </lineage>
</organism>
<evidence type="ECO:0000313" key="2">
    <source>
        <dbReference type="Proteomes" id="UP000269396"/>
    </source>
</evidence>